<reference evidence="2" key="1">
    <citation type="submission" date="2021-06" db="EMBL/GenBank/DDBJ databases">
        <authorList>
            <person name="Kallberg Y."/>
            <person name="Tangrot J."/>
            <person name="Rosling A."/>
        </authorList>
    </citation>
    <scope>NUCLEOTIDE SEQUENCE</scope>
    <source>
        <strain evidence="2">FL130A</strain>
    </source>
</reference>
<name>A0A9N9I6N0_9GLOM</name>
<feature type="non-terminal residue" evidence="2">
    <location>
        <position position="463"/>
    </location>
</feature>
<evidence type="ECO:0000313" key="2">
    <source>
        <dbReference type="EMBL" id="CAG8723124.1"/>
    </source>
</evidence>
<sequence>ELNELKEKNRKELTETEQKLADDKQKAQEELDRLIKDRENAAKKAEADKIERDKTSQLEAKRQEVEEVKKCTDDGSGQPVFVPFRSLGNGYMSMSTIGNIFNLMETQPPRISKSDLKSFLVQDHTSFSVLSVSTKHIESTNRISVTLSKNSAQSFYLGQKKTKSISETKPVKPKDDCLKDAQNCTYFAFFNSKEKKLYTRFKDKVEANFEGTQADQPSLKKTPPSCLTLINAPSIKTSPPVEIAEPTSLLYDLMVEWKAVHQPALLIGKHKLDAQTGQHLPKNQKVFRHYDYQTQQTTYFYKTNEQLVGQVHKPFLDKKHFRLGTRSLNPLNLLTLFTKSTKKEVYQAKKPKGQLNQDFQEFLITRFLLLCSKAEFLHTPLEQEHVPKEVEKCSQSIYQHFQVKPVLHFQFTPKNAPVVRSFIANLDTYAQEYDMEESQDFYAYPITHDAKHEITKQLTGLCG</sequence>
<protein>
    <submittedName>
        <fullName evidence="2">14118_t:CDS:1</fullName>
    </submittedName>
</protein>
<gene>
    <name evidence="2" type="ORF">ALEPTO_LOCUS12332</name>
</gene>
<comment type="caution">
    <text evidence="2">The sequence shown here is derived from an EMBL/GenBank/DDBJ whole genome shotgun (WGS) entry which is preliminary data.</text>
</comment>
<accession>A0A9N9I6N0</accession>
<proteinExistence type="predicted"/>
<dbReference type="AlphaFoldDB" id="A0A9N9I6N0"/>
<evidence type="ECO:0000256" key="1">
    <source>
        <dbReference type="SAM" id="MobiDB-lite"/>
    </source>
</evidence>
<dbReference type="OrthoDB" id="2438547at2759"/>
<feature type="region of interest" description="Disordered" evidence="1">
    <location>
        <begin position="1"/>
        <end position="28"/>
    </location>
</feature>
<feature type="region of interest" description="Disordered" evidence="1">
    <location>
        <begin position="41"/>
        <end position="61"/>
    </location>
</feature>
<organism evidence="2 3">
    <name type="scientific">Ambispora leptoticha</name>
    <dbReference type="NCBI Taxonomy" id="144679"/>
    <lineage>
        <taxon>Eukaryota</taxon>
        <taxon>Fungi</taxon>
        <taxon>Fungi incertae sedis</taxon>
        <taxon>Mucoromycota</taxon>
        <taxon>Glomeromycotina</taxon>
        <taxon>Glomeromycetes</taxon>
        <taxon>Archaeosporales</taxon>
        <taxon>Ambisporaceae</taxon>
        <taxon>Ambispora</taxon>
    </lineage>
</organism>
<keyword evidence="3" id="KW-1185">Reference proteome</keyword>
<evidence type="ECO:0000313" key="3">
    <source>
        <dbReference type="Proteomes" id="UP000789508"/>
    </source>
</evidence>
<dbReference type="Proteomes" id="UP000789508">
    <property type="component" value="Unassembled WGS sequence"/>
</dbReference>
<dbReference type="EMBL" id="CAJVPS010027051">
    <property type="protein sequence ID" value="CAG8723124.1"/>
    <property type="molecule type" value="Genomic_DNA"/>
</dbReference>
<feature type="non-terminal residue" evidence="2">
    <location>
        <position position="1"/>
    </location>
</feature>